<name>A0A1S3ZWY9_TOBAC</name>
<dbReference type="STRING" id="4097.A0A1S3ZWY9"/>
<dbReference type="InterPro" id="IPR007216">
    <property type="entry name" value="CNOT9"/>
</dbReference>
<reference evidence="1" key="1">
    <citation type="submission" date="2025-08" db="UniProtKB">
        <authorList>
            <consortium name="RefSeq"/>
        </authorList>
    </citation>
    <scope>IDENTIFICATION</scope>
</reference>
<dbReference type="Gene3D" id="1.25.10.10">
    <property type="entry name" value="Leucine-rich Repeat Variant"/>
    <property type="match status" value="1"/>
</dbReference>
<sequence length="104" mass="12153">MKILMQEEGLDYCCAFTERFLAVVQTLSRLVEKISVNPCLQLLKYVVQCYLSLSQVSRVCDVLRYNFPPQLIDNTFHIVLREDPYTLNMLQQVFFNITSRGSRP</sequence>
<dbReference type="KEGG" id="nta:107791406"/>
<dbReference type="PANTHER" id="PTHR12262">
    <property type="entry name" value="CCR4-NOT TRANSCRIPTION COMPLEX SUBUNIT 9"/>
    <property type="match status" value="1"/>
</dbReference>
<dbReference type="SMR" id="A0A1S3ZWY9"/>
<dbReference type="GO" id="GO:0030014">
    <property type="term" value="C:CCR4-NOT complex"/>
    <property type="evidence" value="ECO:0007669"/>
    <property type="project" value="InterPro"/>
</dbReference>
<protein>
    <submittedName>
        <fullName evidence="1">Cell differentiation protein RCD1 homolog</fullName>
    </submittedName>
</protein>
<dbReference type="GO" id="GO:0006402">
    <property type="term" value="P:mRNA catabolic process"/>
    <property type="evidence" value="ECO:0007669"/>
    <property type="project" value="InterPro"/>
</dbReference>
<accession>A0A1S3ZWY9</accession>
<dbReference type="InterPro" id="IPR011989">
    <property type="entry name" value="ARM-like"/>
</dbReference>
<evidence type="ECO:0000313" key="1">
    <source>
        <dbReference type="RefSeq" id="XP_016468955.1"/>
    </source>
</evidence>
<gene>
    <name evidence="1" type="primary">LOC107791406</name>
</gene>
<organism evidence="1">
    <name type="scientific">Nicotiana tabacum</name>
    <name type="common">Common tobacco</name>
    <dbReference type="NCBI Taxonomy" id="4097"/>
    <lineage>
        <taxon>Eukaryota</taxon>
        <taxon>Viridiplantae</taxon>
        <taxon>Streptophyta</taxon>
        <taxon>Embryophyta</taxon>
        <taxon>Tracheophyta</taxon>
        <taxon>Spermatophyta</taxon>
        <taxon>Magnoliopsida</taxon>
        <taxon>eudicotyledons</taxon>
        <taxon>Gunneridae</taxon>
        <taxon>Pentapetalae</taxon>
        <taxon>asterids</taxon>
        <taxon>lamiids</taxon>
        <taxon>Solanales</taxon>
        <taxon>Solanaceae</taxon>
        <taxon>Nicotianoideae</taxon>
        <taxon>Nicotianeae</taxon>
        <taxon>Nicotiana</taxon>
    </lineage>
</organism>
<dbReference type="AlphaFoldDB" id="A0A1S3ZWY9"/>
<dbReference type="PaxDb" id="4097-A0A1S3ZWY9"/>
<dbReference type="OrthoDB" id="1183224at2759"/>
<proteinExistence type="predicted"/>
<dbReference type="RefSeq" id="XP_016468955.1">
    <property type="nucleotide sequence ID" value="XM_016613469.1"/>
</dbReference>
<dbReference type="OMA" id="WIPRVKQ"/>
<dbReference type="Pfam" id="PF04078">
    <property type="entry name" value="Rcd1"/>
    <property type="match status" value="1"/>
</dbReference>